<evidence type="ECO:0000256" key="3">
    <source>
        <dbReference type="ARBA" id="ARBA00022777"/>
    </source>
</evidence>
<dbReference type="PANTHER" id="PTHR43289:SF34">
    <property type="entry name" value="SERINE_THREONINE-PROTEIN KINASE YBDM-RELATED"/>
    <property type="match status" value="1"/>
</dbReference>
<dbReference type="PROSITE" id="PS00107">
    <property type="entry name" value="PROTEIN_KINASE_ATP"/>
    <property type="match status" value="1"/>
</dbReference>
<sequence>MGEEFLGPYKLLSPLGSGGFGAVHLALDGEGRTVAVKVLHPHVAADASALARLAREVETMRRVHGHHVAEVLDASLDGDQPYLVTRYVQGRALSAVVADGPLHGDDLVRFAHGLAEALVAVHRAGVVHRDLKPANVIVADGEPYVIDFGIAYALDTAAVTTSGAVVGTPGYLAPEVLEGREAGPAADVFAWAATLAFAASGRHPYGLGPVAGVAYRVVHGDPDLDDVPTWLVPLLRECLRAEPSARPSAAQLLNRLAGTARQRVLTGAPEPAAEPMPVESAGHREAETREWRPGLTPERKPGPDDARLRRREVVRRRWVVGTGLVVGLLAATGREHVPELSLLLLVAYGTGVLVDAGFGLVAKARPRVVVDLVCIAGSVVLWAGLSTLFSTFTLLLAVGALLFALGLLALAG</sequence>
<name>A0A5M3W081_9ACTN</name>
<dbReference type="SUPFAM" id="SSF56112">
    <property type="entry name" value="Protein kinase-like (PK-like)"/>
    <property type="match status" value="1"/>
</dbReference>
<dbReference type="GO" id="GO:0005524">
    <property type="term" value="F:ATP binding"/>
    <property type="evidence" value="ECO:0007669"/>
    <property type="project" value="UniProtKB-UniRule"/>
</dbReference>
<keyword evidence="4 5" id="KW-0067">ATP-binding</keyword>
<feature type="compositionally biased region" description="Low complexity" evidence="6">
    <location>
        <begin position="268"/>
        <end position="280"/>
    </location>
</feature>
<gene>
    <name evidence="9" type="ORF">Acor_20410</name>
</gene>
<dbReference type="PROSITE" id="PS50011">
    <property type="entry name" value="PROTEIN_KINASE_DOM"/>
    <property type="match status" value="1"/>
</dbReference>
<proteinExistence type="predicted"/>
<dbReference type="Gene3D" id="3.30.200.20">
    <property type="entry name" value="Phosphorylase Kinase, domain 1"/>
    <property type="match status" value="1"/>
</dbReference>
<organism evidence="9 10">
    <name type="scientific">Acrocarpospora corrugata</name>
    <dbReference type="NCBI Taxonomy" id="35763"/>
    <lineage>
        <taxon>Bacteria</taxon>
        <taxon>Bacillati</taxon>
        <taxon>Actinomycetota</taxon>
        <taxon>Actinomycetes</taxon>
        <taxon>Streptosporangiales</taxon>
        <taxon>Streptosporangiaceae</taxon>
        <taxon>Acrocarpospora</taxon>
    </lineage>
</organism>
<dbReference type="EMBL" id="BLAD01000042">
    <property type="protein sequence ID" value="GER99977.1"/>
    <property type="molecule type" value="Genomic_DNA"/>
</dbReference>
<keyword evidence="7" id="KW-1133">Transmembrane helix</keyword>
<keyword evidence="7" id="KW-0472">Membrane</keyword>
<feature type="transmembrane region" description="Helical" evidence="7">
    <location>
        <begin position="340"/>
        <end position="361"/>
    </location>
</feature>
<evidence type="ECO:0000256" key="4">
    <source>
        <dbReference type="ARBA" id="ARBA00022840"/>
    </source>
</evidence>
<comment type="caution">
    <text evidence="9">The sequence shown here is derived from an EMBL/GenBank/DDBJ whole genome shotgun (WGS) entry which is preliminary data.</text>
</comment>
<keyword evidence="1" id="KW-0808">Transferase</keyword>
<accession>A0A5M3W081</accession>
<evidence type="ECO:0000256" key="6">
    <source>
        <dbReference type="SAM" id="MobiDB-lite"/>
    </source>
</evidence>
<dbReference type="Pfam" id="PF00069">
    <property type="entry name" value="Pkinase"/>
    <property type="match status" value="1"/>
</dbReference>
<keyword evidence="7" id="KW-0812">Transmembrane</keyword>
<feature type="compositionally biased region" description="Basic and acidic residues" evidence="6">
    <location>
        <begin position="281"/>
        <end position="306"/>
    </location>
</feature>
<dbReference type="OrthoDB" id="9762169at2"/>
<dbReference type="GO" id="GO:0004674">
    <property type="term" value="F:protein serine/threonine kinase activity"/>
    <property type="evidence" value="ECO:0007669"/>
    <property type="project" value="TreeGrafter"/>
</dbReference>
<dbReference type="InterPro" id="IPR000719">
    <property type="entry name" value="Prot_kinase_dom"/>
</dbReference>
<evidence type="ECO:0000313" key="10">
    <source>
        <dbReference type="Proteomes" id="UP000334990"/>
    </source>
</evidence>
<dbReference type="InterPro" id="IPR017441">
    <property type="entry name" value="Protein_kinase_ATP_BS"/>
</dbReference>
<dbReference type="PANTHER" id="PTHR43289">
    <property type="entry name" value="MITOGEN-ACTIVATED PROTEIN KINASE KINASE KINASE 20-RELATED"/>
    <property type="match status" value="1"/>
</dbReference>
<evidence type="ECO:0000259" key="8">
    <source>
        <dbReference type="PROSITE" id="PS50011"/>
    </source>
</evidence>
<keyword evidence="3" id="KW-0418">Kinase</keyword>
<evidence type="ECO:0000256" key="5">
    <source>
        <dbReference type="PROSITE-ProRule" id="PRU10141"/>
    </source>
</evidence>
<dbReference type="SMART" id="SM00220">
    <property type="entry name" value="S_TKc"/>
    <property type="match status" value="1"/>
</dbReference>
<feature type="transmembrane region" description="Helical" evidence="7">
    <location>
        <begin position="391"/>
        <end position="411"/>
    </location>
</feature>
<dbReference type="InterPro" id="IPR008271">
    <property type="entry name" value="Ser/Thr_kinase_AS"/>
</dbReference>
<dbReference type="CDD" id="cd14014">
    <property type="entry name" value="STKc_PknB_like"/>
    <property type="match status" value="1"/>
</dbReference>
<evidence type="ECO:0000256" key="7">
    <source>
        <dbReference type="SAM" id="Phobius"/>
    </source>
</evidence>
<dbReference type="Gene3D" id="1.10.510.10">
    <property type="entry name" value="Transferase(Phosphotransferase) domain 1"/>
    <property type="match status" value="1"/>
</dbReference>
<dbReference type="InterPro" id="IPR011009">
    <property type="entry name" value="Kinase-like_dom_sf"/>
</dbReference>
<feature type="transmembrane region" description="Helical" evidence="7">
    <location>
        <begin position="368"/>
        <end position="385"/>
    </location>
</feature>
<reference evidence="9 10" key="1">
    <citation type="submission" date="2019-10" db="EMBL/GenBank/DDBJ databases">
        <title>Whole genome shotgun sequence of Acrocarpospora corrugata NBRC 13972.</title>
        <authorList>
            <person name="Ichikawa N."/>
            <person name="Kimura A."/>
            <person name="Kitahashi Y."/>
            <person name="Komaki H."/>
            <person name="Oguchi A."/>
        </authorList>
    </citation>
    <scope>NUCLEOTIDE SEQUENCE [LARGE SCALE GENOMIC DNA]</scope>
    <source>
        <strain evidence="9 10">NBRC 13972</strain>
    </source>
</reference>
<feature type="binding site" evidence="5">
    <location>
        <position position="37"/>
    </location>
    <ligand>
        <name>ATP</name>
        <dbReference type="ChEBI" id="CHEBI:30616"/>
    </ligand>
</feature>
<dbReference type="AlphaFoldDB" id="A0A5M3W081"/>
<keyword evidence="2 5" id="KW-0547">Nucleotide-binding</keyword>
<feature type="region of interest" description="Disordered" evidence="6">
    <location>
        <begin position="267"/>
        <end position="306"/>
    </location>
</feature>
<feature type="domain" description="Protein kinase" evidence="8">
    <location>
        <begin position="9"/>
        <end position="265"/>
    </location>
</feature>
<evidence type="ECO:0000256" key="2">
    <source>
        <dbReference type="ARBA" id="ARBA00022741"/>
    </source>
</evidence>
<protein>
    <recommendedName>
        <fullName evidence="8">Protein kinase domain-containing protein</fullName>
    </recommendedName>
</protein>
<dbReference type="PROSITE" id="PS00108">
    <property type="entry name" value="PROTEIN_KINASE_ST"/>
    <property type="match status" value="1"/>
</dbReference>
<evidence type="ECO:0000256" key="1">
    <source>
        <dbReference type="ARBA" id="ARBA00022679"/>
    </source>
</evidence>
<keyword evidence="10" id="KW-1185">Reference proteome</keyword>
<dbReference type="RefSeq" id="WP_155336344.1">
    <property type="nucleotide sequence ID" value="NZ_BAAABN010000043.1"/>
</dbReference>
<evidence type="ECO:0000313" key="9">
    <source>
        <dbReference type="EMBL" id="GER99977.1"/>
    </source>
</evidence>
<dbReference type="Proteomes" id="UP000334990">
    <property type="component" value="Unassembled WGS sequence"/>
</dbReference>